<protein>
    <recommendedName>
        <fullName evidence="1">BRCT domain-containing protein</fullName>
    </recommendedName>
</protein>
<comment type="caution">
    <text evidence="2">The sequence shown here is derived from an EMBL/GenBank/DDBJ whole genome shotgun (WGS) entry which is preliminary data.</text>
</comment>
<feature type="domain" description="BRCT" evidence="1">
    <location>
        <begin position="1"/>
        <end position="62"/>
    </location>
</feature>
<gene>
    <name evidence="2" type="ORF">MFLO_13353</name>
</gene>
<dbReference type="RefSeq" id="WP_206538336.1">
    <property type="nucleotide sequence ID" value="NZ_AODF01000032.1"/>
</dbReference>
<dbReference type="Proteomes" id="UP000019249">
    <property type="component" value="Unassembled WGS sequence"/>
</dbReference>
<sequence length="62" mass="6626">MQETAIINGANVSSNIESNTTMLVVGERAGSKLDRAQKQGIAIVSDEDFMAIVGSHVVHKEK</sequence>
<dbReference type="InterPro" id="IPR036420">
    <property type="entry name" value="BRCT_dom_sf"/>
</dbReference>
<name>A0ABN0RCR3_9LIST</name>
<dbReference type="PROSITE" id="PS50172">
    <property type="entry name" value="BRCT"/>
    <property type="match status" value="1"/>
</dbReference>
<dbReference type="Gene3D" id="3.40.50.10190">
    <property type="entry name" value="BRCT domain"/>
    <property type="match status" value="1"/>
</dbReference>
<dbReference type="Pfam" id="PF12738">
    <property type="entry name" value="PTCB-BRCT"/>
    <property type="match status" value="1"/>
</dbReference>
<dbReference type="SUPFAM" id="SSF52113">
    <property type="entry name" value="BRCT domain"/>
    <property type="match status" value="1"/>
</dbReference>
<dbReference type="InterPro" id="IPR001357">
    <property type="entry name" value="BRCT_dom"/>
</dbReference>
<organism evidence="2 3">
    <name type="scientific">Listeria floridensis FSL S10-1187</name>
    <dbReference type="NCBI Taxonomy" id="1265817"/>
    <lineage>
        <taxon>Bacteria</taxon>
        <taxon>Bacillati</taxon>
        <taxon>Bacillota</taxon>
        <taxon>Bacilli</taxon>
        <taxon>Bacillales</taxon>
        <taxon>Listeriaceae</taxon>
        <taxon>Listeria</taxon>
    </lineage>
</organism>
<evidence type="ECO:0000259" key="1">
    <source>
        <dbReference type="PROSITE" id="PS50172"/>
    </source>
</evidence>
<evidence type="ECO:0000313" key="3">
    <source>
        <dbReference type="Proteomes" id="UP000019249"/>
    </source>
</evidence>
<accession>A0ABN0RCR3</accession>
<keyword evidence="3" id="KW-1185">Reference proteome</keyword>
<reference evidence="2 3" key="1">
    <citation type="journal article" date="2014" name="Int. J. Syst. Evol. Microbiol.">
        <title>Listeria floridensis sp. nov., Listeria aquatica sp. nov., Listeria cornellensis sp. nov., Listeria riparia sp. nov. and Listeria grandensis sp. nov., from agricultural and natural environments.</title>
        <authorList>
            <person name="den Bakker H.C."/>
            <person name="Warchocki S."/>
            <person name="Wright E.M."/>
            <person name="Allred A.F."/>
            <person name="Ahlstrom C."/>
            <person name="Manuel C.S."/>
            <person name="Stasiewicz M.J."/>
            <person name="Burrell A."/>
            <person name="Roof S."/>
            <person name="Strawn L."/>
            <person name="Fortes E.D."/>
            <person name="Nightingale K.K."/>
            <person name="Kephart D."/>
            <person name="Wiedmann M."/>
        </authorList>
    </citation>
    <scope>NUCLEOTIDE SEQUENCE [LARGE SCALE GENOMIC DNA]</scope>
    <source>
        <strain evidence="2 3">FSL S10-1187</strain>
    </source>
</reference>
<dbReference type="EMBL" id="AODF01000032">
    <property type="protein sequence ID" value="EUJ27448.1"/>
    <property type="molecule type" value="Genomic_DNA"/>
</dbReference>
<evidence type="ECO:0000313" key="2">
    <source>
        <dbReference type="EMBL" id="EUJ27448.1"/>
    </source>
</evidence>
<proteinExistence type="predicted"/>